<dbReference type="GO" id="GO:0006729">
    <property type="term" value="P:tetrahydrobiopterin biosynthetic process"/>
    <property type="evidence" value="ECO:0007669"/>
    <property type="project" value="UniProtKB-KW"/>
</dbReference>
<evidence type="ECO:0000256" key="11">
    <source>
        <dbReference type="ARBA" id="ARBA00047429"/>
    </source>
</evidence>
<dbReference type="GO" id="GO:0004155">
    <property type="term" value="F:6,7-dihydropteridine reductase activity"/>
    <property type="evidence" value="ECO:0007669"/>
    <property type="project" value="UniProtKB-EC"/>
</dbReference>
<evidence type="ECO:0000256" key="10">
    <source>
        <dbReference type="ARBA" id="ARBA00042518"/>
    </source>
</evidence>
<dbReference type="GO" id="GO:0070402">
    <property type="term" value="F:NADPH binding"/>
    <property type="evidence" value="ECO:0007669"/>
    <property type="project" value="TreeGrafter"/>
</dbReference>
<dbReference type="CDD" id="cd05334">
    <property type="entry name" value="DHPR_SDR_c_like"/>
    <property type="match status" value="1"/>
</dbReference>
<dbReference type="GO" id="GO:0070404">
    <property type="term" value="F:NADH binding"/>
    <property type="evidence" value="ECO:0007669"/>
    <property type="project" value="TreeGrafter"/>
</dbReference>
<keyword evidence="5" id="KW-0783">Tetrahydrobiopterin biosynthesis</keyword>
<sequence length="237" mass="25904">MANVLGRIFVYGGKGALGSVCISQFKAKNWWVGSIDMKENDNADINIIVNGEHNWKEQEIHILEQVKDALKGEKIDGIICVAGGWAGGNAISKDFINNTELMWKQSVWSSTIAASIAANYLKEEGFLTLTGAQAALEGTPGMIGYGMAKAAVHQLTKSLANKDGGLPKDSLVTAILPVTLDTPMNRKWMAKADTTSWTPMEFISELLWKWSQKQERPVNGSLLQLITKNNKTEIIPA</sequence>
<evidence type="ECO:0000256" key="12">
    <source>
        <dbReference type="ARBA" id="ARBA00047536"/>
    </source>
</evidence>
<dbReference type="InterPro" id="IPR036291">
    <property type="entry name" value="NAD(P)-bd_dom_sf"/>
</dbReference>
<dbReference type="SUPFAM" id="SSF51735">
    <property type="entry name" value="NAD(P)-binding Rossmann-fold domains"/>
    <property type="match status" value="1"/>
</dbReference>
<dbReference type="InterPro" id="IPR020904">
    <property type="entry name" value="Sc_DH/Rdtase_CS"/>
</dbReference>
<keyword evidence="3" id="KW-0521">NADP</keyword>
<evidence type="ECO:0000256" key="5">
    <source>
        <dbReference type="ARBA" id="ARBA00023007"/>
    </source>
</evidence>
<evidence type="ECO:0000256" key="1">
    <source>
        <dbReference type="ARBA" id="ARBA00006484"/>
    </source>
</evidence>
<dbReference type="AlphaFoldDB" id="A0A834Y140"/>
<comment type="similarity">
    <text evidence="1">Belongs to the short-chain dehydrogenases/reductases (SDR) family.</text>
</comment>
<evidence type="ECO:0000256" key="9">
    <source>
        <dbReference type="ARBA" id="ARBA00041348"/>
    </source>
</evidence>
<organism evidence="13 14">
    <name type="scientific">Aphidius gifuensis</name>
    <name type="common">Parasitoid wasp</name>
    <dbReference type="NCBI Taxonomy" id="684658"/>
    <lineage>
        <taxon>Eukaryota</taxon>
        <taxon>Metazoa</taxon>
        <taxon>Ecdysozoa</taxon>
        <taxon>Arthropoda</taxon>
        <taxon>Hexapoda</taxon>
        <taxon>Insecta</taxon>
        <taxon>Pterygota</taxon>
        <taxon>Neoptera</taxon>
        <taxon>Endopterygota</taxon>
        <taxon>Hymenoptera</taxon>
        <taxon>Apocrita</taxon>
        <taxon>Ichneumonoidea</taxon>
        <taxon>Braconidae</taxon>
        <taxon>Aphidiinae</taxon>
        <taxon>Aphidius</taxon>
    </lineage>
</organism>
<evidence type="ECO:0000256" key="2">
    <source>
        <dbReference type="ARBA" id="ARBA00011738"/>
    </source>
</evidence>
<dbReference type="OrthoDB" id="1204at2759"/>
<dbReference type="Pfam" id="PF13561">
    <property type="entry name" value="adh_short_C2"/>
    <property type="match status" value="1"/>
</dbReference>
<comment type="subunit">
    <text evidence="2">Homodimer.</text>
</comment>
<comment type="function">
    <text evidence="6">Catalyzes the conversion of quinonoid dihydrobiopterin into tetrahydrobiopterin.</text>
</comment>
<evidence type="ECO:0000256" key="7">
    <source>
        <dbReference type="ARBA" id="ARBA00039153"/>
    </source>
</evidence>
<dbReference type="FunFam" id="3.40.50.720:FF:000157">
    <property type="entry name" value="Quinoid dihydropteridine reductase"/>
    <property type="match status" value="1"/>
</dbReference>
<keyword evidence="4" id="KW-0560">Oxidoreductase</keyword>
<protein>
    <recommendedName>
        <fullName evidence="8">Dihydropteridine reductase</fullName>
        <ecNumber evidence="7">1.5.1.34</ecNumber>
    </recommendedName>
    <alternativeName>
        <fullName evidence="10">HDHPR</fullName>
    </alternativeName>
    <alternativeName>
        <fullName evidence="9">Quinoid dihydropteridine reductase</fullName>
    </alternativeName>
</protein>
<evidence type="ECO:0000256" key="8">
    <source>
        <dbReference type="ARBA" id="ARBA00039520"/>
    </source>
</evidence>
<reference evidence="13 14" key="1">
    <citation type="submission" date="2020-08" db="EMBL/GenBank/DDBJ databases">
        <title>Aphidius gifuensis genome sequencing and assembly.</title>
        <authorList>
            <person name="Du Z."/>
        </authorList>
    </citation>
    <scope>NUCLEOTIDE SEQUENCE [LARGE SCALE GENOMIC DNA]</scope>
    <source>
        <strain evidence="13">YNYX2018</strain>
        <tissue evidence="13">Adults</tissue>
    </source>
</reference>
<dbReference type="EC" id="1.5.1.34" evidence="7"/>
<accession>A0A834Y140</accession>
<evidence type="ECO:0000256" key="3">
    <source>
        <dbReference type="ARBA" id="ARBA00022857"/>
    </source>
</evidence>
<dbReference type="PROSITE" id="PS00061">
    <property type="entry name" value="ADH_SHORT"/>
    <property type="match status" value="1"/>
</dbReference>
<proteinExistence type="inferred from homology"/>
<dbReference type="Proteomes" id="UP000639338">
    <property type="component" value="Unassembled WGS sequence"/>
</dbReference>
<dbReference type="PANTHER" id="PTHR15104">
    <property type="entry name" value="DIHYDROPTERIDINE REDUCTASE"/>
    <property type="match status" value="1"/>
</dbReference>
<keyword evidence="14" id="KW-1185">Reference proteome</keyword>
<comment type="caution">
    <text evidence="13">The sequence shown here is derived from an EMBL/GenBank/DDBJ whole genome shotgun (WGS) entry which is preliminary data.</text>
</comment>
<dbReference type="PANTHER" id="PTHR15104:SF0">
    <property type="entry name" value="DIHYDROPTERIDINE REDUCTASE"/>
    <property type="match status" value="1"/>
</dbReference>
<gene>
    <name evidence="13" type="ORF">HCN44_004641</name>
</gene>
<evidence type="ECO:0000256" key="6">
    <source>
        <dbReference type="ARBA" id="ARBA00037099"/>
    </source>
</evidence>
<dbReference type="InterPro" id="IPR002347">
    <property type="entry name" value="SDR_fam"/>
</dbReference>
<evidence type="ECO:0000313" key="14">
    <source>
        <dbReference type="Proteomes" id="UP000639338"/>
    </source>
</evidence>
<dbReference type="EMBL" id="JACMRX010000002">
    <property type="protein sequence ID" value="KAF7995169.1"/>
    <property type="molecule type" value="Genomic_DNA"/>
</dbReference>
<comment type="catalytic activity">
    <reaction evidence="12">
        <text>5,6,7,8-tetrahydropteridine + NAD(+) = 6,7-dihydropteridine + NADH + H(+)</text>
        <dbReference type="Rhea" id="RHEA:17869"/>
        <dbReference type="ChEBI" id="CHEBI:15378"/>
        <dbReference type="ChEBI" id="CHEBI:28889"/>
        <dbReference type="ChEBI" id="CHEBI:30156"/>
        <dbReference type="ChEBI" id="CHEBI:57540"/>
        <dbReference type="ChEBI" id="CHEBI:57945"/>
        <dbReference type="EC" id="1.5.1.34"/>
    </reaction>
    <physiologicalReaction direction="right-to-left" evidence="12">
        <dbReference type="Rhea" id="RHEA:17871"/>
    </physiologicalReaction>
</comment>
<dbReference type="GO" id="GO:0006559">
    <property type="term" value="P:L-phenylalanine catabolic process"/>
    <property type="evidence" value="ECO:0007669"/>
    <property type="project" value="TreeGrafter"/>
</dbReference>
<comment type="catalytic activity">
    <reaction evidence="11">
        <text>5,6,7,8-tetrahydropteridine + NADP(+) = 6,7-dihydropteridine + NADPH + H(+)</text>
        <dbReference type="Rhea" id="RHEA:17865"/>
        <dbReference type="ChEBI" id="CHEBI:15378"/>
        <dbReference type="ChEBI" id="CHEBI:28889"/>
        <dbReference type="ChEBI" id="CHEBI:30156"/>
        <dbReference type="ChEBI" id="CHEBI:57783"/>
        <dbReference type="ChEBI" id="CHEBI:58349"/>
        <dbReference type="EC" id="1.5.1.34"/>
    </reaction>
    <physiologicalReaction direction="right-to-left" evidence="11">
        <dbReference type="Rhea" id="RHEA:17867"/>
    </physiologicalReaction>
</comment>
<evidence type="ECO:0000313" key="13">
    <source>
        <dbReference type="EMBL" id="KAF7995169.1"/>
    </source>
</evidence>
<dbReference type="Gene3D" id="3.40.50.720">
    <property type="entry name" value="NAD(P)-binding Rossmann-like Domain"/>
    <property type="match status" value="1"/>
</dbReference>
<name>A0A834Y140_APHGI</name>
<evidence type="ECO:0000256" key="4">
    <source>
        <dbReference type="ARBA" id="ARBA00023002"/>
    </source>
</evidence>
<dbReference type="GO" id="GO:0005737">
    <property type="term" value="C:cytoplasm"/>
    <property type="evidence" value="ECO:0007669"/>
    <property type="project" value="TreeGrafter"/>
</dbReference>